<evidence type="ECO:0000313" key="5">
    <source>
        <dbReference type="Proteomes" id="UP000355283"/>
    </source>
</evidence>
<keyword evidence="1" id="KW-0833">Ubl conjugation pathway</keyword>
<dbReference type="AlphaFoldDB" id="A0A4D9D664"/>
<keyword evidence="2" id="KW-0072">Autophagy</keyword>
<feature type="compositionally biased region" description="Basic and acidic residues" evidence="3">
    <location>
        <begin position="89"/>
        <end position="99"/>
    </location>
</feature>
<evidence type="ECO:0000256" key="3">
    <source>
        <dbReference type="SAM" id="MobiDB-lite"/>
    </source>
</evidence>
<dbReference type="GO" id="GO:0019787">
    <property type="term" value="F:ubiquitin-like protein transferase activity"/>
    <property type="evidence" value="ECO:0007669"/>
    <property type="project" value="InterPro"/>
</dbReference>
<dbReference type="EMBL" id="SDOX01000020">
    <property type="protein sequence ID" value="TFJ84128.1"/>
    <property type="molecule type" value="Genomic_DNA"/>
</dbReference>
<sequence>MTIAAEIFREGIVAWTSPLVRAAWEAHKGDEGPDGWRWEWEMREAPPDKLNRMPFVSLSFTRTYPPIAGKGDFGNEKLEIENCADRRSSYNAEGRRSTEADFEEDVTGQDYCDDASLPPMQPSPPTPDRARIAVMTDWDLHVLYDEAYRTPTLWLRVTRADGAPFIRDELARFCGIATEDTDQENGIQVTKTFWQESHLLVPPVP</sequence>
<comment type="caution">
    <text evidence="4">The sequence shown here is derived from an EMBL/GenBank/DDBJ whole genome shotgun (WGS) entry which is preliminary data.</text>
</comment>
<organism evidence="4 5">
    <name type="scientific">Nannochloropsis salina CCMP1776</name>
    <dbReference type="NCBI Taxonomy" id="1027361"/>
    <lineage>
        <taxon>Eukaryota</taxon>
        <taxon>Sar</taxon>
        <taxon>Stramenopiles</taxon>
        <taxon>Ochrophyta</taxon>
        <taxon>Eustigmatophyceae</taxon>
        <taxon>Eustigmatales</taxon>
        <taxon>Monodopsidaceae</taxon>
        <taxon>Microchloropsis</taxon>
        <taxon>Microchloropsis salina</taxon>
    </lineage>
</organism>
<evidence type="ECO:0000256" key="2">
    <source>
        <dbReference type="ARBA" id="ARBA00023006"/>
    </source>
</evidence>
<dbReference type="Pfam" id="PF03987">
    <property type="entry name" value="Autophagy_act_C"/>
    <property type="match status" value="1"/>
</dbReference>
<proteinExistence type="predicted"/>
<name>A0A4D9D664_9STRA</name>
<dbReference type="GO" id="GO:0006914">
    <property type="term" value="P:autophagy"/>
    <property type="evidence" value="ECO:0007669"/>
    <property type="project" value="UniProtKB-KW"/>
</dbReference>
<reference evidence="4 5" key="1">
    <citation type="submission" date="2019-01" db="EMBL/GenBank/DDBJ databases">
        <title>Nuclear Genome Assembly of the Microalgal Biofuel strain Nannochloropsis salina CCMP1776.</title>
        <authorList>
            <person name="Hovde B."/>
        </authorList>
    </citation>
    <scope>NUCLEOTIDE SEQUENCE [LARGE SCALE GENOMIC DNA]</scope>
    <source>
        <strain evidence="4 5">CCMP1776</strain>
    </source>
</reference>
<evidence type="ECO:0000313" key="4">
    <source>
        <dbReference type="EMBL" id="TFJ84128.1"/>
    </source>
</evidence>
<dbReference type="InterPro" id="IPR007135">
    <property type="entry name" value="Atg3/Atg10"/>
</dbReference>
<accession>A0A4D9D664</accession>
<feature type="region of interest" description="Disordered" evidence="3">
    <location>
        <begin position="89"/>
        <end position="127"/>
    </location>
</feature>
<gene>
    <name evidence="4" type="ORF">NSK_004601</name>
</gene>
<feature type="compositionally biased region" description="Acidic residues" evidence="3">
    <location>
        <begin position="100"/>
        <end position="113"/>
    </location>
</feature>
<keyword evidence="5" id="KW-1185">Reference proteome</keyword>
<protein>
    <submittedName>
        <fullName evidence="4">Uncharacterized protein</fullName>
    </submittedName>
</protein>
<evidence type="ECO:0000256" key="1">
    <source>
        <dbReference type="ARBA" id="ARBA00022786"/>
    </source>
</evidence>
<dbReference type="Proteomes" id="UP000355283">
    <property type="component" value="Unassembled WGS sequence"/>
</dbReference>
<dbReference type="OrthoDB" id="10286650at2759"/>